<organism evidence="2 3">
    <name type="scientific">Fusarium oligoseptatum</name>
    <dbReference type="NCBI Taxonomy" id="2604345"/>
    <lineage>
        <taxon>Eukaryota</taxon>
        <taxon>Fungi</taxon>
        <taxon>Dikarya</taxon>
        <taxon>Ascomycota</taxon>
        <taxon>Pezizomycotina</taxon>
        <taxon>Sordariomycetes</taxon>
        <taxon>Hypocreomycetidae</taxon>
        <taxon>Hypocreales</taxon>
        <taxon>Nectriaceae</taxon>
        <taxon>Fusarium</taxon>
        <taxon>Fusarium solani species complex</taxon>
    </lineage>
</organism>
<keyword evidence="1" id="KW-0812">Transmembrane</keyword>
<dbReference type="EMBL" id="NKCK01000366">
    <property type="protein sequence ID" value="RSL83818.1"/>
    <property type="molecule type" value="Genomic_DNA"/>
</dbReference>
<keyword evidence="1" id="KW-1133">Transmembrane helix</keyword>
<comment type="caution">
    <text evidence="2">The sequence shown here is derived from an EMBL/GenBank/DDBJ whole genome shotgun (WGS) entry which is preliminary data.</text>
</comment>
<evidence type="ECO:0000256" key="1">
    <source>
        <dbReference type="SAM" id="Phobius"/>
    </source>
</evidence>
<keyword evidence="1" id="KW-0472">Membrane</keyword>
<evidence type="ECO:0000313" key="3">
    <source>
        <dbReference type="Proteomes" id="UP000287144"/>
    </source>
</evidence>
<feature type="transmembrane region" description="Helical" evidence="1">
    <location>
        <begin position="6"/>
        <end position="27"/>
    </location>
</feature>
<name>A0A428S1S9_9HYPO</name>
<protein>
    <submittedName>
        <fullName evidence="2">Uncharacterized protein</fullName>
    </submittedName>
</protein>
<dbReference type="AlphaFoldDB" id="A0A428S1S9"/>
<gene>
    <name evidence="2" type="ORF">CEP52_016609</name>
</gene>
<sequence length="212" mass="24140">MLPIYLYGLFTLGSAGFATYALGWFGYQSVAPPKDFLARVCPMQWDIYDENNQHSTLYHFLGVSPTAKRDDILIAYQQAIQKSEIETRPCLDSIIDETGERITEGIPQACHTDEYALAGKRHGLITRAAGVLTDENQAQKLYDIHFLSAMYQIEDMGDKVADKSNLAKWKKNMGKMMRQQSEIRKSMCSLCGAYAREGHCPKESRWQRWNVV</sequence>
<keyword evidence="3" id="KW-1185">Reference proteome</keyword>
<proteinExistence type="predicted"/>
<dbReference type="Proteomes" id="UP000287144">
    <property type="component" value="Unassembled WGS sequence"/>
</dbReference>
<evidence type="ECO:0000313" key="2">
    <source>
        <dbReference type="EMBL" id="RSL83818.1"/>
    </source>
</evidence>
<reference evidence="2 3" key="1">
    <citation type="submission" date="2017-06" db="EMBL/GenBank/DDBJ databases">
        <title>Comparative genomic analysis of Ambrosia Fusariam Clade fungi.</title>
        <authorList>
            <person name="Stajich J.E."/>
            <person name="Carrillo J."/>
            <person name="Kijimoto T."/>
            <person name="Eskalen A."/>
            <person name="O'Donnell K."/>
            <person name="Kasson M."/>
        </authorList>
    </citation>
    <scope>NUCLEOTIDE SEQUENCE [LARGE SCALE GENOMIC DNA]</scope>
    <source>
        <strain evidence="2 3">NRRL62579</strain>
    </source>
</reference>
<accession>A0A428S1S9</accession>